<reference evidence="1 2" key="1">
    <citation type="submission" date="2016-10" db="EMBL/GenBank/DDBJ databases">
        <authorList>
            <person name="de Groot N.N."/>
        </authorList>
    </citation>
    <scope>NUCLEOTIDE SEQUENCE [LARGE SCALE GENOMIC DNA]</scope>
    <source>
        <strain evidence="1 2">CGMCC 4.5598</strain>
    </source>
</reference>
<proteinExistence type="predicted"/>
<organism evidence="1 2">
    <name type="scientific">Nonomuraea wenchangensis</name>
    <dbReference type="NCBI Taxonomy" id="568860"/>
    <lineage>
        <taxon>Bacteria</taxon>
        <taxon>Bacillati</taxon>
        <taxon>Actinomycetota</taxon>
        <taxon>Actinomycetes</taxon>
        <taxon>Streptosporangiales</taxon>
        <taxon>Streptosporangiaceae</taxon>
        <taxon>Nonomuraea</taxon>
    </lineage>
</organism>
<keyword evidence="2" id="KW-1185">Reference proteome</keyword>
<dbReference type="EMBL" id="FOHX01000003">
    <property type="protein sequence ID" value="SET48022.1"/>
    <property type="molecule type" value="Genomic_DNA"/>
</dbReference>
<protein>
    <submittedName>
        <fullName evidence="1">Uncharacterized protein</fullName>
    </submittedName>
</protein>
<evidence type="ECO:0000313" key="1">
    <source>
        <dbReference type="EMBL" id="SET48022.1"/>
    </source>
</evidence>
<dbReference type="OrthoDB" id="3537811at2"/>
<dbReference type="AlphaFoldDB" id="A0A1I0ERN7"/>
<sequence>MAKCGYSIVTGGAVSLASSTTKSVLGVKSAADFGIDLKKVWWGFTGVTASEAPVTCELCYATFATNGPGTSSSSVTPAQVYGRTIAHGVTAAKNWTSEPTVLSVIGEIPLTPNGGTLLYDLPLGDTFDSAVSEGFVLRFTAGASVSVRATMIWERC</sequence>
<dbReference type="RefSeq" id="WP_091079341.1">
    <property type="nucleotide sequence ID" value="NZ_FOHX01000003.1"/>
</dbReference>
<name>A0A1I0ERN7_9ACTN</name>
<dbReference type="Proteomes" id="UP000199361">
    <property type="component" value="Unassembled WGS sequence"/>
</dbReference>
<gene>
    <name evidence="1" type="ORF">SAMN05421811_103172</name>
</gene>
<evidence type="ECO:0000313" key="2">
    <source>
        <dbReference type="Proteomes" id="UP000199361"/>
    </source>
</evidence>
<accession>A0A1I0ERN7</accession>
<dbReference type="STRING" id="568860.SAMN05421811_103172"/>